<feature type="transmembrane region" description="Helical" evidence="1">
    <location>
        <begin position="225"/>
        <end position="244"/>
    </location>
</feature>
<keyword evidence="1" id="KW-1133">Transmembrane helix</keyword>
<evidence type="ECO:0000313" key="2">
    <source>
        <dbReference type="EMBL" id="QEG39410.1"/>
    </source>
</evidence>
<accession>A0A5B9QP21</accession>
<protein>
    <recommendedName>
        <fullName evidence="4">ABC-2 family transporter protein</fullName>
    </recommendedName>
</protein>
<keyword evidence="1" id="KW-0472">Membrane</keyword>
<feature type="transmembrane region" description="Helical" evidence="1">
    <location>
        <begin position="168"/>
        <end position="186"/>
    </location>
</feature>
<dbReference type="OrthoDB" id="261968at2"/>
<feature type="transmembrane region" description="Helical" evidence="1">
    <location>
        <begin position="98"/>
        <end position="126"/>
    </location>
</feature>
<feature type="transmembrane region" description="Helical" evidence="1">
    <location>
        <begin position="20"/>
        <end position="44"/>
    </location>
</feature>
<evidence type="ECO:0000256" key="1">
    <source>
        <dbReference type="SAM" id="Phobius"/>
    </source>
</evidence>
<dbReference type="AlphaFoldDB" id="A0A5B9QP21"/>
<feature type="transmembrane region" description="Helical" evidence="1">
    <location>
        <begin position="56"/>
        <end position="77"/>
    </location>
</feature>
<gene>
    <name evidence="2" type="ORF">UC8_14000</name>
</gene>
<keyword evidence="1" id="KW-0812">Transmembrane</keyword>
<evidence type="ECO:0000313" key="3">
    <source>
        <dbReference type="Proteomes" id="UP000325286"/>
    </source>
</evidence>
<dbReference type="RefSeq" id="WP_068138912.1">
    <property type="nucleotide sequence ID" value="NZ_CP042914.1"/>
</dbReference>
<dbReference type="KEGG" id="rul:UC8_14000"/>
<name>A0A5B9QP21_9BACT</name>
<dbReference type="EMBL" id="CP042914">
    <property type="protein sequence ID" value="QEG39410.1"/>
    <property type="molecule type" value="Genomic_DNA"/>
</dbReference>
<evidence type="ECO:0008006" key="4">
    <source>
        <dbReference type="Google" id="ProtNLM"/>
    </source>
</evidence>
<keyword evidence="3" id="KW-1185">Reference proteome</keyword>
<organism evidence="2 3">
    <name type="scientific">Roseimaritima ulvae</name>
    <dbReference type="NCBI Taxonomy" id="980254"/>
    <lineage>
        <taxon>Bacteria</taxon>
        <taxon>Pseudomonadati</taxon>
        <taxon>Planctomycetota</taxon>
        <taxon>Planctomycetia</taxon>
        <taxon>Pirellulales</taxon>
        <taxon>Pirellulaceae</taxon>
        <taxon>Roseimaritima</taxon>
    </lineage>
</organism>
<dbReference type="Proteomes" id="UP000325286">
    <property type="component" value="Chromosome"/>
</dbReference>
<proteinExistence type="predicted"/>
<reference evidence="2 3" key="1">
    <citation type="submission" date="2019-08" db="EMBL/GenBank/DDBJ databases">
        <title>Deep-cultivation of Planctomycetes and their phenomic and genomic characterization uncovers novel biology.</title>
        <authorList>
            <person name="Wiegand S."/>
            <person name="Jogler M."/>
            <person name="Boedeker C."/>
            <person name="Pinto D."/>
            <person name="Vollmers J."/>
            <person name="Rivas-Marin E."/>
            <person name="Kohn T."/>
            <person name="Peeters S.H."/>
            <person name="Heuer A."/>
            <person name="Rast P."/>
            <person name="Oberbeckmann S."/>
            <person name="Bunk B."/>
            <person name="Jeske O."/>
            <person name="Meyerdierks A."/>
            <person name="Storesund J.E."/>
            <person name="Kallscheuer N."/>
            <person name="Luecker S."/>
            <person name="Lage O.M."/>
            <person name="Pohl T."/>
            <person name="Merkel B.J."/>
            <person name="Hornburger P."/>
            <person name="Mueller R.-W."/>
            <person name="Bruemmer F."/>
            <person name="Labrenz M."/>
            <person name="Spormann A.M."/>
            <person name="Op den Camp H."/>
            <person name="Overmann J."/>
            <person name="Amann R."/>
            <person name="Jetten M.S.M."/>
            <person name="Mascher T."/>
            <person name="Medema M.H."/>
            <person name="Devos D.P."/>
            <person name="Kaster A.-K."/>
            <person name="Ovreas L."/>
            <person name="Rohde M."/>
            <person name="Galperin M.Y."/>
            <person name="Jogler C."/>
        </authorList>
    </citation>
    <scope>NUCLEOTIDE SEQUENCE [LARGE SCALE GENOMIC DNA]</scope>
    <source>
        <strain evidence="2 3">UC8</strain>
    </source>
</reference>
<feature type="transmembrane region" description="Helical" evidence="1">
    <location>
        <begin position="132"/>
        <end position="156"/>
    </location>
</feature>
<sequence>MNSMLILDVIRFELARSLTVGRLAIWCVLVAFPVALISVLRITIPVEPIERFGFTLYFLIPEIVCLLGLLLWATPVVSTEIEGQTWIYLAMRASGRNIVLLGKYLTAVLWTWTAAATGITISVLIIGPPEPLRMWIVMNVLAGLSCLAHAAIFLLIGVLFQKRTMVSAVFYTLVMEYVIAFIPALINKLTVNYRLRGLLAEWMQWHDLRSRAELVLGNESPASHLFALAIFTAVLLALAMLRLATAQYATQQDG</sequence>